<dbReference type="Gene3D" id="3.40.50.150">
    <property type="entry name" value="Vaccinia Virus protein VP39"/>
    <property type="match status" value="1"/>
</dbReference>
<dbReference type="PRINTS" id="PR00507">
    <property type="entry name" value="N12N6MTFRASE"/>
</dbReference>
<dbReference type="InterPro" id="IPR029063">
    <property type="entry name" value="SAM-dependent_MTases_sf"/>
</dbReference>
<dbReference type="Pfam" id="PF02384">
    <property type="entry name" value="N6_Mtase"/>
    <property type="match status" value="1"/>
</dbReference>
<dbReference type="GO" id="GO:0032259">
    <property type="term" value="P:methylation"/>
    <property type="evidence" value="ECO:0007669"/>
    <property type="project" value="UniProtKB-KW"/>
</dbReference>
<dbReference type="InterPro" id="IPR050953">
    <property type="entry name" value="N4_N6_ade-DNA_methylase"/>
</dbReference>
<dbReference type="PROSITE" id="PS00092">
    <property type="entry name" value="N6_MTASE"/>
    <property type="match status" value="1"/>
</dbReference>
<dbReference type="Proteomes" id="UP001526426">
    <property type="component" value="Unassembled WGS sequence"/>
</dbReference>
<evidence type="ECO:0000259" key="5">
    <source>
        <dbReference type="Pfam" id="PF02384"/>
    </source>
</evidence>
<gene>
    <name evidence="6" type="ORF">K4A83_11305</name>
</gene>
<evidence type="ECO:0000256" key="3">
    <source>
        <dbReference type="ARBA" id="ARBA00022691"/>
    </source>
</evidence>
<evidence type="ECO:0000313" key="7">
    <source>
        <dbReference type="Proteomes" id="UP001526426"/>
    </source>
</evidence>
<organism evidence="6 7">
    <name type="scientific">Spirulina subsalsa FACHB-351</name>
    <dbReference type="NCBI Taxonomy" id="234711"/>
    <lineage>
        <taxon>Bacteria</taxon>
        <taxon>Bacillati</taxon>
        <taxon>Cyanobacteriota</taxon>
        <taxon>Cyanophyceae</taxon>
        <taxon>Spirulinales</taxon>
        <taxon>Spirulinaceae</taxon>
        <taxon>Spirulina</taxon>
    </lineage>
</organism>
<dbReference type="InterPro" id="IPR002052">
    <property type="entry name" value="DNA_methylase_N6_adenine_CS"/>
</dbReference>
<evidence type="ECO:0000256" key="1">
    <source>
        <dbReference type="ARBA" id="ARBA00022603"/>
    </source>
</evidence>
<dbReference type="PANTHER" id="PTHR33841">
    <property type="entry name" value="DNA METHYLTRANSFERASE YEEA-RELATED"/>
    <property type="match status" value="1"/>
</dbReference>
<keyword evidence="2" id="KW-0808">Transferase</keyword>
<protein>
    <submittedName>
        <fullName evidence="6">Methyltransferase domain-containing protein</fullName>
    </submittedName>
</protein>
<proteinExistence type="predicted"/>
<dbReference type="InterPro" id="IPR003356">
    <property type="entry name" value="DNA_methylase_A-5"/>
</dbReference>
<name>A0ABT3L5S4_9CYAN</name>
<keyword evidence="3" id="KW-0949">S-adenosyl-L-methionine</keyword>
<comment type="caution">
    <text evidence="6">The sequence shown here is derived from an EMBL/GenBank/DDBJ whole genome shotgun (WGS) entry which is preliminary data.</text>
</comment>
<evidence type="ECO:0000313" key="6">
    <source>
        <dbReference type="EMBL" id="MCW6036844.1"/>
    </source>
</evidence>
<sequence>MRKAGTKQQLGDFQTPESLAKKIIKLLKIQYRILPDVILEPTCGTGAFIRAALEEFSPVRMIGFDINENHIKTAQKSIQSHPHLENITIKQADFFTTDWQNILANISGYLLILGNPPWVTSSELSLLNSQNLPIKSNFHHRRGIEAITGLANFDISEWMVLQYLEWLSHRTGTTALLCKYSVARKILLQIQKKFPHTFSRTIYLIDAKYYFNVSVKACLFILSTDGEKSRDCPVYSDLDEPMLCSVIGERDGFMVRDTIRYEQGRHFLGQDTRYIWRSGIKHDCSKVMELKQISSHWFINGLGEKYQLEKDYLYPLLKGSDIGNGRVNQYQKLLLVTQKWVGEDTRMIQDKAPKTWQYLRDHESFFKKRKSSIYNNKPPYSIFGVGNYCFNGWKIAISGLYKKLNFYLVFPLNDQPAMFDDTVNFLSFETEAEARAIFDLITSDPVLEWLDSMIFWDEKRPITVNLLKRLSLDNTNPTLPPP</sequence>
<keyword evidence="7" id="KW-1185">Reference proteome</keyword>
<evidence type="ECO:0000256" key="2">
    <source>
        <dbReference type="ARBA" id="ARBA00022679"/>
    </source>
</evidence>
<dbReference type="PANTHER" id="PTHR33841:SF5">
    <property type="entry name" value="DNA METHYLASE (MODIFICATION METHYLASE) (METHYLTRANSFERASE)-RELATED"/>
    <property type="match status" value="1"/>
</dbReference>
<reference evidence="6 7" key="1">
    <citation type="submission" date="2021-08" db="EMBL/GenBank/DDBJ databases">
        <title>Draft genome sequence of Spirulina subsalsa with high tolerance to salinity and hype-accumulation of phycocyanin.</title>
        <authorList>
            <person name="Pei H."/>
            <person name="Jiang L."/>
        </authorList>
    </citation>
    <scope>NUCLEOTIDE SEQUENCE [LARGE SCALE GENOMIC DNA]</scope>
    <source>
        <strain evidence="6 7">FACHB-351</strain>
    </source>
</reference>
<keyword evidence="4" id="KW-0680">Restriction system</keyword>
<accession>A0ABT3L5S4</accession>
<dbReference type="EMBL" id="JAIHOM010000048">
    <property type="protein sequence ID" value="MCW6036844.1"/>
    <property type="molecule type" value="Genomic_DNA"/>
</dbReference>
<dbReference type="CDD" id="cd02440">
    <property type="entry name" value="AdoMet_MTases"/>
    <property type="match status" value="1"/>
</dbReference>
<evidence type="ECO:0000256" key="4">
    <source>
        <dbReference type="ARBA" id="ARBA00022747"/>
    </source>
</evidence>
<dbReference type="RefSeq" id="WP_265264664.1">
    <property type="nucleotide sequence ID" value="NZ_JAIHOM010000048.1"/>
</dbReference>
<dbReference type="SUPFAM" id="SSF53335">
    <property type="entry name" value="S-adenosyl-L-methionine-dependent methyltransferases"/>
    <property type="match status" value="1"/>
</dbReference>
<dbReference type="GO" id="GO:0008168">
    <property type="term" value="F:methyltransferase activity"/>
    <property type="evidence" value="ECO:0007669"/>
    <property type="project" value="UniProtKB-KW"/>
</dbReference>
<keyword evidence="1 6" id="KW-0489">Methyltransferase</keyword>
<feature type="domain" description="DNA methylase adenine-specific" evidence="5">
    <location>
        <begin position="7"/>
        <end position="228"/>
    </location>
</feature>